<dbReference type="GO" id="GO:0005669">
    <property type="term" value="C:transcription factor TFIID complex"/>
    <property type="evidence" value="ECO:0007669"/>
    <property type="project" value="InterPro"/>
</dbReference>
<dbReference type="InParanoid" id="A0A0C3EIW5"/>
<dbReference type="InterPro" id="IPR006565">
    <property type="entry name" value="BTP"/>
</dbReference>
<dbReference type="EMBL" id="KN822011">
    <property type="protein sequence ID" value="KIM67871.1"/>
    <property type="molecule type" value="Genomic_DNA"/>
</dbReference>
<feature type="domain" description="Bromodomain associated" evidence="8">
    <location>
        <begin position="73"/>
        <end position="147"/>
    </location>
</feature>
<evidence type="ECO:0000256" key="3">
    <source>
        <dbReference type="ARBA" id="ARBA00017307"/>
    </source>
</evidence>
<dbReference type="CDD" id="cd00076">
    <property type="entry name" value="HFD_SF"/>
    <property type="match status" value="1"/>
</dbReference>
<dbReference type="Proteomes" id="UP000053989">
    <property type="component" value="Unassembled WGS sequence"/>
</dbReference>
<keyword evidence="5" id="KW-0804">Transcription</keyword>
<evidence type="ECO:0000256" key="4">
    <source>
        <dbReference type="ARBA" id="ARBA00023015"/>
    </source>
</evidence>
<feature type="compositionally biased region" description="Polar residues" evidence="7">
    <location>
        <begin position="186"/>
        <end position="199"/>
    </location>
</feature>
<dbReference type="OrthoDB" id="2193813at2759"/>
<evidence type="ECO:0000256" key="2">
    <source>
        <dbReference type="ARBA" id="ARBA00008767"/>
    </source>
</evidence>
<dbReference type="GO" id="GO:0046982">
    <property type="term" value="F:protein heterodimerization activity"/>
    <property type="evidence" value="ECO:0007669"/>
    <property type="project" value="InterPro"/>
</dbReference>
<dbReference type="PANTHER" id="PTHR46469:SF1">
    <property type="entry name" value="TRANSCRIPTION INITIATION FACTOR TFIID SUBUNIT 8"/>
    <property type="match status" value="1"/>
</dbReference>
<accession>A0A0C3EIW5</accession>
<reference evidence="11" key="2">
    <citation type="submission" date="2015-01" db="EMBL/GenBank/DDBJ databases">
        <title>Evolutionary Origins and Diversification of the Mycorrhizal Mutualists.</title>
        <authorList>
            <consortium name="DOE Joint Genome Institute"/>
            <consortium name="Mycorrhizal Genomics Consortium"/>
            <person name="Kohler A."/>
            <person name="Kuo A."/>
            <person name="Nagy L.G."/>
            <person name="Floudas D."/>
            <person name="Copeland A."/>
            <person name="Barry K.W."/>
            <person name="Cichocki N."/>
            <person name="Veneault-Fourrey C."/>
            <person name="LaButti K."/>
            <person name="Lindquist E.A."/>
            <person name="Lipzen A."/>
            <person name="Lundell T."/>
            <person name="Morin E."/>
            <person name="Murat C."/>
            <person name="Riley R."/>
            <person name="Ohm R."/>
            <person name="Sun H."/>
            <person name="Tunlid A."/>
            <person name="Henrissat B."/>
            <person name="Grigoriev I.V."/>
            <person name="Hibbett D.S."/>
            <person name="Martin F."/>
        </authorList>
    </citation>
    <scope>NUCLEOTIDE SEQUENCE [LARGE SCALE GENOMIC DNA]</scope>
    <source>
        <strain evidence="11">Foug A</strain>
    </source>
</reference>
<evidence type="ECO:0000256" key="1">
    <source>
        <dbReference type="ARBA" id="ARBA00004123"/>
    </source>
</evidence>
<dbReference type="InterPro" id="IPR037818">
    <property type="entry name" value="TAF8"/>
</dbReference>
<organism evidence="10 11">
    <name type="scientific">Scleroderma citrinum Foug A</name>
    <dbReference type="NCBI Taxonomy" id="1036808"/>
    <lineage>
        <taxon>Eukaryota</taxon>
        <taxon>Fungi</taxon>
        <taxon>Dikarya</taxon>
        <taxon>Basidiomycota</taxon>
        <taxon>Agaricomycotina</taxon>
        <taxon>Agaricomycetes</taxon>
        <taxon>Agaricomycetidae</taxon>
        <taxon>Boletales</taxon>
        <taxon>Sclerodermatineae</taxon>
        <taxon>Sclerodermataceae</taxon>
        <taxon>Scleroderma</taxon>
    </lineage>
</organism>
<gene>
    <name evidence="10" type="ORF">SCLCIDRAFT_106764</name>
</gene>
<dbReference type="Pfam" id="PF07524">
    <property type="entry name" value="Bromo_TP"/>
    <property type="match status" value="1"/>
</dbReference>
<evidence type="ECO:0000313" key="10">
    <source>
        <dbReference type="EMBL" id="KIM67871.1"/>
    </source>
</evidence>
<dbReference type="HOGENOM" id="CLU_083387_0_0_1"/>
<feature type="region of interest" description="Disordered" evidence="7">
    <location>
        <begin position="165"/>
        <end position="203"/>
    </location>
</feature>
<evidence type="ECO:0000313" key="11">
    <source>
        <dbReference type="Proteomes" id="UP000053989"/>
    </source>
</evidence>
<feature type="domain" description="Transcription factor TFIID subunit 8 C-terminal" evidence="9">
    <location>
        <begin position="197"/>
        <end position="243"/>
    </location>
</feature>
<dbReference type="AlphaFoldDB" id="A0A0C3EIW5"/>
<dbReference type="GO" id="GO:0006367">
    <property type="term" value="P:transcription initiation at RNA polymerase II promoter"/>
    <property type="evidence" value="ECO:0007669"/>
    <property type="project" value="TreeGrafter"/>
</dbReference>
<sequence length="280" mass="30833">MSGPFPGYPAFAYQAAYAPYVTAPGQPVAVPFPTQFPIPGYQIIYGLPPPKPPTTSTPNQLPVAPDIPGISQEIASNQIQKLIVSHLKQTQFEAIEPRALQRLELEVVAFVQRLFEGAHEYANLANRATPIAKDVLMACYERGVTVDDLRAITAKHNIDSSIETLFENPPPRTRSPELLQSDDEGSTPTIPTTLRQIPSNFPPLPPKHTYLKTPASPPKKAALPSLERKLKTASLVQESLKNLLTATEDNFGQEDGELLGHIVNWEVSTYPRKRWRVSAA</sequence>
<proteinExistence type="inferred from homology"/>
<comment type="subcellular location">
    <subcellularLocation>
        <location evidence="1">Nucleus</location>
    </subcellularLocation>
</comment>
<dbReference type="STRING" id="1036808.A0A0C3EIW5"/>
<keyword evidence="6" id="KW-0539">Nucleus</keyword>
<evidence type="ECO:0000259" key="9">
    <source>
        <dbReference type="Pfam" id="PF10406"/>
    </source>
</evidence>
<reference evidence="10 11" key="1">
    <citation type="submission" date="2014-04" db="EMBL/GenBank/DDBJ databases">
        <authorList>
            <consortium name="DOE Joint Genome Institute"/>
            <person name="Kuo A."/>
            <person name="Kohler A."/>
            <person name="Nagy L.G."/>
            <person name="Floudas D."/>
            <person name="Copeland A."/>
            <person name="Barry K.W."/>
            <person name="Cichocki N."/>
            <person name="Veneault-Fourrey C."/>
            <person name="LaButti K."/>
            <person name="Lindquist E.A."/>
            <person name="Lipzen A."/>
            <person name="Lundell T."/>
            <person name="Morin E."/>
            <person name="Murat C."/>
            <person name="Sun H."/>
            <person name="Tunlid A."/>
            <person name="Henrissat B."/>
            <person name="Grigoriev I.V."/>
            <person name="Hibbett D.S."/>
            <person name="Martin F."/>
            <person name="Nordberg H.P."/>
            <person name="Cantor M.N."/>
            <person name="Hua S.X."/>
        </authorList>
    </citation>
    <scope>NUCLEOTIDE SEQUENCE [LARGE SCALE GENOMIC DNA]</scope>
    <source>
        <strain evidence="10 11">Foug A</strain>
    </source>
</reference>
<evidence type="ECO:0000256" key="5">
    <source>
        <dbReference type="ARBA" id="ARBA00023163"/>
    </source>
</evidence>
<protein>
    <recommendedName>
        <fullName evidence="3">Transcription initiation factor TFIID subunit 8</fullName>
    </recommendedName>
</protein>
<dbReference type="InterPro" id="IPR019473">
    <property type="entry name" value="TFIID_su8_C"/>
</dbReference>
<dbReference type="InterPro" id="IPR009072">
    <property type="entry name" value="Histone-fold"/>
</dbReference>
<dbReference type="Gene3D" id="1.10.20.10">
    <property type="entry name" value="Histone, subunit A"/>
    <property type="match status" value="1"/>
</dbReference>
<dbReference type="Pfam" id="PF10406">
    <property type="entry name" value="TAF8_C"/>
    <property type="match status" value="1"/>
</dbReference>
<evidence type="ECO:0000256" key="6">
    <source>
        <dbReference type="ARBA" id="ARBA00023242"/>
    </source>
</evidence>
<dbReference type="SUPFAM" id="SSF47113">
    <property type="entry name" value="Histone-fold"/>
    <property type="match status" value="1"/>
</dbReference>
<dbReference type="PANTHER" id="PTHR46469">
    <property type="entry name" value="TRANSCRIPTION INITIATION FACTOR TFIID SUBUNIT 8"/>
    <property type="match status" value="1"/>
</dbReference>
<evidence type="ECO:0000256" key="7">
    <source>
        <dbReference type="SAM" id="MobiDB-lite"/>
    </source>
</evidence>
<comment type="similarity">
    <text evidence="2">Belongs to the TAF8 family.</text>
</comment>
<keyword evidence="11" id="KW-1185">Reference proteome</keyword>
<evidence type="ECO:0000259" key="8">
    <source>
        <dbReference type="Pfam" id="PF07524"/>
    </source>
</evidence>
<keyword evidence="4" id="KW-0805">Transcription regulation</keyword>
<name>A0A0C3EIW5_9AGAM</name>